<dbReference type="PANTHER" id="PTHR11851:SF224">
    <property type="entry name" value="PROCESSING PROTEASE"/>
    <property type="match status" value="1"/>
</dbReference>
<dbReference type="InterPro" id="IPR050361">
    <property type="entry name" value="MPP/UQCRC_Complex"/>
</dbReference>
<evidence type="ECO:0000259" key="1">
    <source>
        <dbReference type="Pfam" id="PF05193"/>
    </source>
</evidence>
<protein>
    <submittedName>
        <fullName evidence="2">Insulinase family protein</fullName>
    </submittedName>
</protein>
<reference evidence="2" key="1">
    <citation type="journal article" date="2020" name="mSystems">
        <title>Genome- and Community-Level Interaction Insights into Carbon Utilization and Element Cycling Functions of Hydrothermarchaeota in Hydrothermal Sediment.</title>
        <authorList>
            <person name="Zhou Z."/>
            <person name="Liu Y."/>
            <person name="Xu W."/>
            <person name="Pan J."/>
            <person name="Luo Z.H."/>
            <person name="Li M."/>
        </authorList>
    </citation>
    <scope>NUCLEOTIDE SEQUENCE [LARGE SCALE GENOMIC DNA]</scope>
    <source>
        <strain evidence="2">SpSt-143</strain>
    </source>
</reference>
<feature type="domain" description="Peptidase M16 C-terminal" evidence="1">
    <location>
        <begin position="173"/>
        <end position="352"/>
    </location>
</feature>
<dbReference type="InterPro" id="IPR011249">
    <property type="entry name" value="Metalloenz_LuxS/M16"/>
</dbReference>
<dbReference type="AlphaFoldDB" id="A0A7V2F6R5"/>
<dbReference type="SUPFAM" id="SSF63411">
    <property type="entry name" value="LuxS/MPP-like metallohydrolase"/>
    <property type="match status" value="2"/>
</dbReference>
<evidence type="ECO:0000313" key="2">
    <source>
        <dbReference type="EMBL" id="HER96188.1"/>
    </source>
</evidence>
<organism evidence="2">
    <name type="scientific">Rhodothermus marinus</name>
    <name type="common">Rhodothermus obamensis</name>
    <dbReference type="NCBI Taxonomy" id="29549"/>
    <lineage>
        <taxon>Bacteria</taxon>
        <taxon>Pseudomonadati</taxon>
        <taxon>Rhodothermota</taxon>
        <taxon>Rhodothermia</taxon>
        <taxon>Rhodothermales</taxon>
        <taxon>Rhodothermaceae</taxon>
        <taxon>Rhodothermus</taxon>
    </lineage>
</organism>
<dbReference type="InterPro" id="IPR007863">
    <property type="entry name" value="Peptidase_M16_C"/>
</dbReference>
<dbReference type="EMBL" id="DSGB01000005">
    <property type="protein sequence ID" value="HER96188.1"/>
    <property type="molecule type" value="Genomic_DNA"/>
</dbReference>
<accession>A0A7V2F6R5</accession>
<gene>
    <name evidence="2" type="ORF">ENO59_06685</name>
</gene>
<comment type="caution">
    <text evidence="2">The sequence shown here is derived from an EMBL/GenBank/DDBJ whole genome shotgun (WGS) entry which is preliminary data.</text>
</comment>
<proteinExistence type="predicted"/>
<sequence length="422" mass="47080">MRRSFAERVVEVHIGTCRLYVLPVPIEQVVTLRGSFLTWPDVAAGDLLRQRLTVGMLDQGTVQRDRFELARLLEDRGAHVSFGSRGLRVEFAGRMLRRHVPEVLPLIAEQLRMPRFEAEAFEKVRLQLEAQLKQALEQTAVRARLALSRRLYSPAHPNYGTDPVEALARLAELTLEDVKAYHATHFGANELILVLVGHLQPETAVPLVEQFFADWTPHAAAPCFAPTATPQPPGRELIYVPDRQNLDVCLGHALPLRRQDPDYLPLYVGTYILGGNFSARLMTTVRDERGLTYWIHAGLEGLNTLHDGHFQIEITLSRDQLEAGLAATLQEVERFVADGVTEAELAEKKDTLTGLFQTGLSTTSGLASALLVNIERGFGPAYLDRYPEEIRALTRTQVNDAVARYLKPEMLHTVIAGSMQAS</sequence>
<dbReference type="PANTHER" id="PTHR11851">
    <property type="entry name" value="METALLOPROTEASE"/>
    <property type="match status" value="1"/>
</dbReference>
<name>A0A7V2F6R5_RHOMR</name>
<dbReference type="Pfam" id="PF05193">
    <property type="entry name" value="Peptidase_M16_C"/>
    <property type="match status" value="1"/>
</dbReference>
<dbReference type="Gene3D" id="3.30.830.10">
    <property type="entry name" value="Metalloenzyme, LuxS/M16 peptidase-like"/>
    <property type="match status" value="2"/>
</dbReference>
<dbReference type="GO" id="GO:0046872">
    <property type="term" value="F:metal ion binding"/>
    <property type="evidence" value="ECO:0007669"/>
    <property type="project" value="InterPro"/>
</dbReference>